<dbReference type="InterPro" id="IPR023753">
    <property type="entry name" value="FAD/NAD-binding_dom"/>
</dbReference>
<dbReference type="Gene3D" id="3.50.50.60">
    <property type="entry name" value="FAD/NAD(P)-binding domain"/>
    <property type="match status" value="1"/>
</dbReference>
<dbReference type="RefSeq" id="WP_111468171.1">
    <property type="nucleotide sequence ID" value="NZ_QLIX01000001.1"/>
</dbReference>
<dbReference type="SUPFAM" id="SSF51905">
    <property type="entry name" value="FAD/NAD(P)-binding domain"/>
    <property type="match status" value="1"/>
</dbReference>
<gene>
    <name evidence="2" type="ORF">DOO78_02720</name>
</gene>
<dbReference type="GO" id="GO:0016491">
    <property type="term" value="F:oxidoreductase activity"/>
    <property type="evidence" value="ECO:0007669"/>
    <property type="project" value="InterPro"/>
</dbReference>
<keyword evidence="3" id="KW-1185">Reference proteome</keyword>
<evidence type="ECO:0000313" key="3">
    <source>
        <dbReference type="Proteomes" id="UP000249065"/>
    </source>
</evidence>
<dbReference type="OrthoDB" id="8671611at2"/>
<organism evidence="2 3">
    <name type="scientific">Roseicella frigidaeris</name>
    <dbReference type="NCBI Taxonomy" id="2230885"/>
    <lineage>
        <taxon>Bacteria</taxon>
        <taxon>Pseudomonadati</taxon>
        <taxon>Pseudomonadota</taxon>
        <taxon>Alphaproteobacteria</taxon>
        <taxon>Acetobacterales</taxon>
        <taxon>Roseomonadaceae</taxon>
        <taxon>Roseicella</taxon>
    </lineage>
</organism>
<dbReference type="Proteomes" id="UP000249065">
    <property type="component" value="Unassembled WGS sequence"/>
</dbReference>
<reference evidence="3" key="1">
    <citation type="submission" date="2018-06" db="EMBL/GenBank/DDBJ databases">
        <authorList>
            <person name="Khan S.A."/>
        </authorList>
    </citation>
    <scope>NUCLEOTIDE SEQUENCE [LARGE SCALE GENOMIC DNA]</scope>
    <source>
        <strain evidence="3">DB-1506</strain>
    </source>
</reference>
<dbReference type="PRINTS" id="PR00368">
    <property type="entry name" value="FADPNR"/>
</dbReference>
<protein>
    <submittedName>
        <fullName evidence="2">FAD-dependent oxidoreductase</fullName>
    </submittedName>
</protein>
<name>A0A327MF71_9PROT</name>
<dbReference type="AlphaFoldDB" id="A0A327MF71"/>
<evidence type="ECO:0000313" key="2">
    <source>
        <dbReference type="EMBL" id="RAI61056.1"/>
    </source>
</evidence>
<proteinExistence type="predicted"/>
<dbReference type="PRINTS" id="PR00411">
    <property type="entry name" value="PNDRDTASEI"/>
</dbReference>
<dbReference type="InterPro" id="IPR036188">
    <property type="entry name" value="FAD/NAD-bd_sf"/>
</dbReference>
<feature type="domain" description="FAD/NAD(P)-binding" evidence="1">
    <location>
        <begin position="43"/>
        <end position="358"/>
    </location>
</feature>
<accession>A0A327MF71</accession>
<comment type="caution">
    <text evidence="2">The sequence shown here is derived from an EMBL/GenBank/DDBJ whole genome shotgun (WGS) entry which is preliminary data.</text>
</comment>
<dbReference type="EMBL" id="QLIX01000001">
    <property type="protein sequence ID" value="RAI61056.1"/>
    <property type="molecule type" value="Genomic_DNA"/>
</dbReference>
<dbReference type="Pfam" id="PF07992">
    <property type="entry name" value="Pyr_redox_2"/>
    <property type="match status" value="1"/>
</dbReference>
<sequence length="487" mass="51625">MPDQAEGLAAQAARVARDLDLLGLPPANWPATPAGPDGAPVLDVLVVGAGMYGIAATAALAFKGVRAIRMLDRAPEGLEGPWVTTARMQTLRSPKHLPGVALGIPSLTFRAWYEARFGAAAWERLYKIPNADWQAYLLWVRRVLRLPAANGVALRRVEPHGGMLAAVLEEGGAERVQLCRHLVLATGRAGTGGPARPEGIDPALWPDLAADGGAAIDFAALRGKRVAVIGGGPIAWDNAATALEQGAARAEMYVRRQVLPQVNKGRGAAHPGFFEGWATLPPAEKWRILAYTQDLQAPPPHESVHRALRLPGFALHLGTPVRGARRCGDAVCLDLGEGREAMADFLILGTGYAVDPAAMPEIAALAPRIARWGDRYTPPPGLERPELAAFPWLGEGFELVPRDPADAAPLTRIHLFNHAAFASLGAIASDIPGVSVGAERLAHRIAARLFAEDIAAMRARLEAFAEPELQGTPFFAADLLAGGPPAR</sequence>
<evidence type="ECO:0000259" key="1">
    <source>
        <dbReference type="Pfam" id="PF07992"/>
    </source>
</evidence>